<keyword evidence="4" id="KW-0633">Potassium transport</keyword>
<dbReference type="GO" id="GO:0034702">
    <property type="term" value="C:monoatomic ion channel complex"/>
    <property type="evidence" value="ECO:0007669"/>
    <property type="project" value="UniProtKB-KW"/>
</dbReference>
<feature type="compositionally biased region" description="Polar residues" evidence="14">
    <location>
        <begin position="1174"/>
        <end position="1184"/>
    </location>
</feature>
<evidence type="ECO:0000256" key="5">
    <source>
        <dbReference type="ARBA" id="ARBA00022692"/>
    </source>
</evidence>
<dbReference type="SMART" id="SM00100">
    <property type="entry name" value="cNMP"/>
    <property type="match status" value="1"/>
</dbReference>
<evidence type="ECO:0000256" key="9">
    <source>
        <dbReference type="ARBA" id="ARBA00022989"/>
    </source>
</evidence>
<protein>
    <submittedName>
        <fullName evidence="19">Potassium voltage-gated channel subfamily H member 6a</fullName>
    </submittedName>
</protein>
<evidence type="ECO:0000256" key="10">
    <source>
        <dbReference type="ARBA" id="ARBA00023065"/>
    </source>
</evidence>
<dbReference type="PROSITE" id="PS50113">
    <property type="entry name" value="PAC"/>
    <property type="match status" value="1"/>
</dbReference>
<dbReference type="Gene3D" id="1.10.1200.260">
    <property type="match status" value="1"/>
</dbReference>
<evidence type="ECO:0000256" key="15">
    <source>
        <dbReference type="SAM" id="Phobius"/>
    </source>
</evidence>
<dbReference type="GeneID" id="115829760"/>
<evidence type="ECO:0000256" key="12">
    <source>
        <dbReference type="ARBA" id="ARBA00023303"/>
    </source>
</evidence>
<feature type="transmembrane region" description="Helical" evidence="15">
    <location>
        <begin position="378"/>
        <end position="400"/>
    </location>
</feature>
<evidence type="ECO:0000313" key="19">
    <source>
        <dbReference type="RefSeq" id="XP_030649788.1"/>
    </source>
</evidence>
<dbReference type="GO" id="GO:0005886">
    <property type="term" value="C:plasma membrane"/>
    <property type="evidence" value="ECO:0007669"/>
    <property type="project" value="UniProtKB-SubCell"/>
</dbReference>
<dbReference type="Pfam" id="PF00520">
    <property type="entry name" value="Ion_trans"/>
    <property type="match status" value="1"/>
</dbReference>
<keyword evidence="11 15" id="KW-0472">Membrane</keyword>
<gene>
    <name evidence="19" type="primary">kcnh6a</name>
</gene>
<feature type="transmembrane region" description="Helical" evidence="15">
    <location>
        <begin position="617"/>
        <end position="641"/>
    </location>
</feature>
<feature type="compositionally biased region" description="Basic and acidic residues" evidence="14">
    <location>
        <begin position="875"/>
        <end position="884"/>
    </location>
</feature>
<dbReference type="FunFam" id="3.30.450.20:FF:000001">
    <property type="entry name" value="Potassium voltage-gated channel subfamily H member 7"/>
    <property type="match status" value="1"/>
</dbReference>
<proteinExistence type="predicted"/>
<comment type="subcellular location">
    <subcellularLocation>
        <location evidence="1">Cell membrane</location>
        <topology evidence="1">Multi-pass membrane protein</topology>
    </subcellularLocation>
</comment>
<feature type="region of interest" description="Disordered" evidence="14">
    <location>
        <begin position="993"/>
        <end position="1017"/>
    </location>
</feature>
<dbReference type="FunFam" id="1.10.287.70:FF:000020">
    <property type="entry name" value="Potassium channel, voltage-gated eag-related subfamily H, member 7"/>
    <property type="match status" value="1"/>
</dbReference>
<dbReference type="Gene3D" id="2.60.120.10">
    <property type="entry name" value="Jelly Rolls"/>
    <property type="match status" value="1"/>
</dbReference>
<organism evidence="18 19">
    <name type="scientific">Chanos chanos</name>
    <name type="common">Milkfish</name>
    <name type="synonym">Mugil chanos</name>
    <dbReference type="NCBI Taxonomy" id="29144"/>
    <lineage>
        <taxon>Eukaryota</taxon>
        <taxon>Metazoa</taxon>
        <taxon>Chordata</taxon>
        <taxon>Craniata</taxon>
        <taxon>Vertebrata</taxon>
        <taxon>Euteleostomi</taxon>
        <taxon>Actinopterygii</taxon>
        <taxon>Neopterygii</taxon>
        <taxon>Teleostei</taxon>
        <taxon>Ostariophysi</taxon>
        <taxon>Gonorynchiformes</taxon>
        <taxon>Chanidae</taxon>
        <taxon>Chanos</taxon>
    </lineage>
</organism>
<reference evidence="19" key="1">
    <citation type="submission" date="2025-08" db="UniProtKB">
        <authorList>
            <consortium name="RefSeq"/>
        </authorList>
    </citation>
    <scope>IDENTIFICATION</scope>
</reference>
<sequence length="1201" mass="133828">MPVRRGHVALQNTYLDTIIRKFDGQNRKFLIANTQMKNCGIIYCNDGFCQMFGFSRAEIMQQPCTCPFLTGPGTMKTALAQLGQALLGSEERKVEILYYSKEGTCRPCLVDVVPVKNEEGMVIMFILNFQELLDPSLKKGGLRQRVTQSWKRAGQSRRMRLRMPSLRVMRQPTLSKDQFEGVVVDYAQPSGEAVPLKEFRIPSKESCLQSETQALIQQDPPAVGLGFSTPPSRPPELLEPCGGPLTHSRSQESVCSLRRASSLHDLDCIRDQRNDLKPSNMNSTSDSDLMRHRTIGRIPQVTLSFGSDRMRPPSPTEIEIIAPSKIKDRTQNVTEKVTQVTQVLSLGADVLPEYKLQAPRIHKWTILHYSPFKAVWDWIILLLVLYTAVFTPYSAAFLLYEPEDQRRRTCGYACNPLNVVDLVVDVMFIVDILINFRTTYVNHNDEVVSHPARIAQHYFKGWFLIDIVAAIPFDLLIFRSGSEVESEPQTTTLIGLLKTARLLRLVRVARKLDRYSEYGAAVLFLLMCTFALIAHWLACIWYAIGNVERTGSVRVGGLKIGWLDNLADQIGKQYNDSDSTSGPSIKDKYVTALYFTFSSLTSVGFGNVSPNTNPEKIFSICVMLIGSLMYASIFGNVSAIIQRLYSGTARYHTQMLRVKEFIRFHQIPGGLRQRLEEYFQHAWSYTNGIDMNAVLKGFPECLQADICLHLNRSLLQNCKAFRGASKGCLRALAMRFKTTHAPPGDTLVHCGDVLSALYFISRGSIEILRDEVVVAILGKNDIFGEPINLYARPGKSNSDVRALTYCDLHKIQRDDLLEVLDMYPDFSDSFWSNLEITFNLRDADRIMQPTPSEDSDCGYHRRLRRRKNSLHRRNRPDGMDREDTYPDQSCAQLGNHRGAVPRSHWDELCSSASAASLSSEEEVKPLGPGRGEMYTPGAEMRDYPPTVVSLLPPNSTSAGMGTALDRGAQLYTAAPLNVSGLYGYWPDRRASQYSESQRRSSSARGCFHSNPCSEERPSELQARLELLQSQLNRLETRMTADINVILQLLQRQIAPVPPAYSAVSPEPPGHPLPSSTLYGTGTRVLHSASSMPPPVQVTDSLKVGMTSPDSDNLTQKSPDSLSSGIHLTVTSDDTMYLSPETELGPAAPPGQSLAPEASGLLCGSLRFPSLPDNLESSSASQGQAEIQRHTSDPVLPGTQSQ</sequence>
<dbReference type="InterPro" id="IPR003967">
    <property type="entry name" value="K_chnl_volt-dep_ERG"/>
</dbReference>
<feature type="region of interest" description="Disordered" evidence="14">
    <location>
        <begin position="1058"/>
        <end position="1201"/>
    </location>
</feature>
<dbReference type="InterPro" id="IPR035965">
    <property type="entry name" value="PAS-like_dom_sf"/>
</dbReference>
<feature type="compositionally biased region" description="Low complexity" evidence="14">
    <location>
        <begin position="993"/>
        <end position="1004"/>
    </location>
</feature>
<evidence type="ECO:0000256" key="13">
    <source>
        <dbReference type="ARBA" id="ARBA00034430"/>
    </source>
</evidence>
<dbReference type="GO" id="GO:0086013">
    <property type="term" value="P:membrane repolarization during cardiac muscle cell action potential"/>
    <property type="evidence" value="ECO:0007669"/>
    <property type="project" value="TreeGrafter"/>
</dbReference>
<dbReference type="GO" id="GO:0005242">
    <property type="term" value="F:inward rectifier potassium channel activity"/>
    <property type="evidence" value="ECO:0007669"/>
    <property type="project" value="TreeGrafter"/>
</dbReference>
<evidence type="ECO:0000256" key="11">
    <source>
        <dbReference type="ARBA" id="ARBA00023136"/>
    </source>
</evidence>
<dbReference type="Pfam" id="PF00027">
    <property type="entry name" value="cNMP_binding"/>
    <property type="match status" value="1"/>
</dbReference>
<evidence type="ECO:0000256" key="4">
    <source>
        <dbReference type="ARBA" id="ARBA00022538"/>
    </source>
</evidence>
<keyword evidence="10" id="KW-0406">Ion transport</keyword>
<dbReference type="PANTHER" id="PTHR10217">
    <property type="entry name" value="VOLTAGE AND LIGAND GATED POTASSIUM CHANNEL"/>
    <property type="match status" value="1"/>
</dbReference>
<keyword evidence="3" id="KW-1003">Cell membrane</keyword>
<evidence type="ECO:0000256" key="7">
    <source>
        <dbReference type="ARBA" id="ARBA00022882"/>
    </source>
</evidence>
<evidence type="ECO:0000256" key="8">
    <source>
        <dbReference type="ARBA" id="ARBA00022958"/>
    </source>
</evidence>
<feature type="region of interest" description="Disordered" evidence="14">
    <location>
        <begin position="863"/>
        <end position="888"/>
    </location>
</feature>
<keyword evidence="9 15" id="KW-1133">Transmembrane helix</keyword>
<dbReference type="InParanoid" id="A0A6J2WZM1"/>
<feature type="transmembrane region" description="Helical" evidence="15">
    <location>
        <begin position="520"/>
        <end position="544"/>
    </location>
</feature>
<dbReference type="Gene3D" id="1.10.287.70">
    <property type="match status" value="1"/>
</dbReference>
<dbReference type="InterPro" id="IPR000700">
    <property type="entry name" value="PAS-assoc_C"/>
</dbReference>
<dbReference type="SUPFAM" id="SSF55785">
    <property type="entry name" value="PYP-like sensor domain (PAS domain)"/>
    <property type="match status" value="1"/>
</dbReference>
<dbReference type="CTD" id="405763"/>
<keyword evidence="2" id="KW-0813">Transport</keyword>
<keyword evidence="8" id="KW-0630">Potassium</keyword>
<evidence type="ECO:0000313" key="18">
    <source>
        <dbReference type="Proteomes" id="UP000504632"/>
    </source>
</evidence>
<dbReference type="InterPro" id="IPR000595">
    <property type="entry name" value="cNMP-bd_dom"/>
</dbReference>
<keyword evidence="12" id="KW-0407">Ion channel</keyword>
<dbReference type="InterPro" id="IPR003938">
    <property type="entry name" value="K_chnl_volt-dep_EAG/ELK/ERG"/>
</dbReference>
<dbReference type="RefSeq" id="XP_030649788.1">
    <property type="nucleotide sequence ID" value="XM_030793928.1"/>
</dbReference>
<dbReference type="InterPro" id="IPR000014">
    <property type="entry name" value="PAS"/>
</dbReference>
<dbReference type="OrthoDB" id="432483at2759"/>
<dbReference type="Gene3D" id="3.30.450.20">
    <property type="entry name" value="PAS domain"/>
    <property type="match status" value="1"/>
</dbReference>
<evidence type="ECO:0000256" key="1">
    <source>
        <dbReference type="ARBA" id="ARBA00004651"/>
    </source>
</evidence>
<dbReference type="GO" id="GO:0060307">
    <property type="term" value="P:regulation of ventricular cardiac muscle cell membrane repolarization"/>
    <property type="evidence" value="ECO:0007669"/>
    <property type="project" value="TreeGrafter"/>
</dbReference>
<feature type="domain" description="PAC" evidence="17">
    <location>
        <begin position="92"/>
        <end position="144"/>
    </location>
</feature>
<evidence type="ECO:0000259" key="17">
    <source>
        <dbReference type="PROSITE" id="PS50113"/>
    </source>
</evidence>
<keyword evidence="18" id="KW-1185">Reference proteome</keyword>
<dbReference type="InterPro" id="IPR050818">
    <property type="entry name" value="KCNH_animal-type"/>
</dbReference>
<dbReference type="Pfam" id="PF13426">
    <property type="entry name" value="PAS_9"/>
    <property type="match status" value="1"/>
</dbReference>
<dbReference type="Proteomes" id="UP000504632">
    <property type="component" value="Chromosome 16"/>
</dbReference>
<evidence type="ECO:0000256" key="3">
    <source>
        <dbReference type="ARBA" id="ARBA00022475"/>
    </source>
</evidence>
<evidence type="ECO:0000259" key="16">
    <source>
        <dbReference type="PROSITE" id="PS50042"/>
    </source>
</evidence>
<dbReference type="PANTHER" id="PTHR10217:SF638">
    <property type="entry name" value="ERG K+ CHANNEL"/>
    <property type="match status" value="1"/>
</dbReference>
<evidence type="ECO:0000256" key="2">
    <source>
        <dbReference type="ARBA" id="ARBA00022448"/>
    </source>
</evidence>
<keyword evidence="6" id="KW-0631">Potassium channel</keyword>
<dbReference type="FunFam" id="1.10.1200.260:FF:000001">
    <property type="entry name" value="Potassium voltage-gated channel subfamily H member 7"/>
    <property type="match status" value="1"/>
</dbReference>
<dbReference type="InterPro" id="IPR018490">
    <property type="entry name" value="cNMP-bd_dom_sf"/>
</dbReference>
<dbReference type="PROSITE" id="PS50042">
    <property type="entry name" value="CNMP_BINDING_3"/>
    <property type="match status" value="1"/>
</dbReference>
<dbReference type="AlphaFoldDB" id="A0A6J2WZM1"/>
<accession>A0A6J2WZM1</accession>
<evidence type="ECO:0000256" key="14">
    <source>
        <dbReference type="SAM" id="MobiDB-lite"/>
    </source>
</evidence>
<dbReference type="InterPro" id="IPR005821">
    <property type="entry name" value="Ion_trans_dom"/>
</dbReference>
<dbReference type="InterPro" id="IPR014710">
    <property type="entry name" value="RmlC-like_jellyroll"/>
</dbReference>
<keyword evidence="5 15" id="KW-0812">Transmembrane</keyword>
<feature type="compositionally biased region" description="Basic residues" evidence="14">
    <location>
        <begin position="863"/>
        <end position="874"/>
    </location>
</feature>
<name>A0A6J2WZM1_CHACN</name>
<dbReference type="GO" id="GO:0086091">
    <property type="term" value="P:regulation of heart rate by cardiac conduction"/>
    <property type="evidence" value="ECO:0007669"/>
    <property type="project" value="TreeGrafter"/>
</dbReference>
<feature type="domain" description="Cyclic nucleotide-binding" evidence="16">
    <location>
        <begin position="720"/>
        <end position="820"/>
    </location>
</feature>
<dbReference type="FunFam" id="2.60.120.10:FF:000011">
    <property type="entry name" value="Potassium channel, voltage-gated eag-related subfamily H, member 7"/>
    <property type="match status" value="1"/>
</dbReference>
<dbReference type="SUPFAM" id="SSF81324">
    <property type="entry name" value="Voltage-gated potassium channels"/>
    <property type="match status" value="1"/>
</dbReference>
<dbReference type="SUPFAM" id="SSF51206">
    <property type="entry name" value="cAMP-binding domain-like"/>
    <property type="match status" value="1"/>
</dbReference>
<dbReference type="CDD" id="cd00130">
    <property type="entry name" value="PAS"/>
    <property type="match status" value="1"/>
</dbReference>
<feature type="compositionally biased region" description="Polar residues" evidence="14">
    <location>
        <begin position="1107"/>
        <end position="1133"/>
    </location>
</feature>
<comment type="catalytic activity">
    <reaction evidence="13">
        <text>K(+)(in) = K(+)(out)</text>
        <dbReference type="Rhea" id="RHEA:29463"/>
        <dbReference type="ChEBI" id="CHEBI:29103"/>
    </reaction>
</comment>
<dbReference type="CDD" id="cd00038">
    <property type="entry name" value="CAP_ED"/>
    <property type="match status" value="1"/>
</dbReference>
<dbReference type="PRINTS" id="PR01470">
    <property type="entry name" value="ERGCHANNEL"/>
</dbReference>
<dbReference type="PRINTS" id="PR01463">
    <property type="entry name" value="EAGCHANLFMLY"/>
</dbReference>
<keyword evidence="7" id="KW-0851">Voltage-gated channel</keyword>
<evidence type="ECO:0000256" key="6">
    <source>
        <dbReference type="ARBA" id="ARBA00022826"/>
    </source>
</evidence>